<gene>
    <name evidence="1" type="ORF">LptCag_1383</name>
</gene>
<sequence length="61" mass="7096">MIRIFRLPLSTAFLPISTNYHRISSTLRLLLPESTISHRFPAFASAFLLLLPNHPEVHRVW</sequence>
<reference evidence="1 2" key="1">
    <citation type="submission" date="2014-06" db="EMBL/GenBank/DDBJ databases">
        <title>Draft genome sequence of iron oxidizing acidophile Leptospirillum ferriphilum DSM14647.</title>
        <authorList>
            <person name="Cardenas J.P."/>
            <person name="Lazcano M."/>
            <person name="Ossandon F.J."/>
            <person name="Corbett M."/>
            <person name="Holmes D.S."/>
            <person name="Watkin E."/>
        </authorList>
    </citation>
    <scope>NUCLEOTIDE SEQUENCE [LARGE SCALE GENOMIC DNA]</scope>
    <source>
        <strain evidence="1 2">DSM 14647</strain>
    </source>
</reference>
<comment type="caution">
    <text evidence="1">The sequence shown here is derived from an EMBL/GenBank/DDBJ whole genome shotgun (WGS) entry which is preliminary data.</text>
</comment>
<proteinExistence type="predicted"/>
<dbReference type="AlphaFoldDB" id="A0A094W843"/>
<organism evidence="1 2">
    <name type="scientific">Leptospirillum ferriphilum</name>
    <dbReference type="NCBI Taxonomy" id="178606"/>
    <lineage>
        <taxon>Bacteria</taxon>
        <taxon>Pseudomonadati</taxon>
        <taxon>Nitrospirota</taxon>
        <taxon>Nitrospiria</taxon>
        <taxon>Nitrospirales</taxon>
        <taxon>Nitrospiraceae</taxon>
        <taxon>Leptospirillum</taxon>
    </lineage>
</organism>
<evidence type="ECO:0000313" key="2">
    <source>
        <dbReference type="Proteomes" id="UP000029452"/>
    </source>
</evidence>
<protein>
    <submittedName>
        <fullName evidence="1">Uncharacterized protein</fullName>
    </submittedName>
</protein>
<evidence type="ECO:0000313" key="1">
    <source>
        <dbReference type="EMBL" id="KGA93673.1"/>
    </source>
</evidence>
<dbReference type="Proteomes" id="UP000029452">
    <property type="component" value="Unassembled WGS sequence"/>
</dbReference>
<accession>A0A094W843</accession>
<name>A0A094W843_9BACT</name>
<dbReference type="EMBL" id="JPGK01000005">
    <property type="protein sequence ID" value="KGA93673.1"/>
    <property type="molecule type" value="Genomic_DNA"/>
</dbReference>